<dbReference type="AlphaFoldDB" id="A0A3E0WKY1"/>
<protein>
    <recommendedName>
        <fullName evidence="3">DUF2188 domain-containing protein</fullName>
    </recommendedName>
</protein>
<evidence type="ECO:0000313" key="1">
    <source>
        <dbReference type="EMBL" id="RFA33612.1"/>
    </source>
</evidence>
<dbReference type="Proteomes" id="UP000256488">
    <property type="component" value="Unassembled WGS sequence"/>
</dbReference>
<dbReference type="InterPro" id="IPR018691">
    <property type="entry name" value="DUF2188"/>
</dbReference>
<name>A0A3E0WKY1_9BACI</name>
<dbReference type="EMBL" id="NFZX01000034">
    <property type="protein sequence ID" value="RFA33612.1"/>
    <property type="molecule type" value="Genomic_DNA"/>
</dbReference>
<reference evidence="1 2" key="1">
    <citation type="submission" date="2017-05" db="EMBL/GenBank/DDBJ databases">
        <title>Virgibacillus sp. AK90 isolated from a saltern of Kakinada, India.</title>
        <authorList>
            <person name="Gupta V."/>
            <person name="Sidhu C."/>
            <person name="Korpole S."/>
            <person name="Pinnaka A.K."/>
        </authorList>
    </citation>
    <scope>NUCLEOTIDE SEQUENCE [LARGE SCALE GENOMIC DNA]</scope>
    <source>
        <strain evidence="1 2">AK90</strain>
    </source>
</reference>
<proteinExistence type="predicted"/>
<evidence type="ECO:0008006" key="3">
    <source>
        <dbReference type="Google" id="ProtNLM"/>
    </source>
</evidence>
<accession>A0A3E0WKY1</accession>
<evidence type="ECO:0000313" key="2">
    <source>
        <dbReference type="Proteomes" id="UP000256488"/>
    </source>
</evidence>
<dbReference type="Pfam" id="PF09954">
    <property type="entry name" value="DUF2188"/>
    <property type="match status" value="1"/>
</dbReference>
<organism evidence="1 2">
    <name type="scientific">Virgibacillus dokdonensis</name>
    <dbReference type="NCBI Taxonomy" id="302167"/>
    <lineage>
        <taxon>Bacteria</taxon>
        <taxon>Bacillati</taxon>
        <taxon>Bacillota</taxon>
        <taxon>Bacilli</taxon>
        <taxon>Bacillales</taxon>
        <taxon>Bacillaceae</taxon>
        <taxon>Virgibacillus</taxon>
    </lineage>
</organism>
<gene>
    <name evidence="1" type="ORF">CAI16_14145</name>
</gene>
<sequence length="67" mass="7622">MLKTYSVTPNVDGTGWFVKLEDVAPEKLYGTKDDAIEVAKQMADENRPSKVVILDKLHQVLEEKQFN</sequence>
<comment type="caution">
    <text evidence="1">The sequence shown here is derived from an EMBL/GenBank/DDBJ whole genome shotgun (WGS) entry which is preliminary data.</text>
</comment>